<sequence>MAAYSSSVTPLPRLYSHLHSGQIRLLHLQHGSPGDNIRCTLKLARIPSMASTSYDALSYMWGPEVTERDIEINGQSYPIRENLYQALLHLRLPSLTRVLWVDALCINQNDLKERNKQVSQMGRIYLSAGHVIVWLGLPDFSTAEAFNFFE</sequence>
<protein>
    <recommendedName>
        <fullName evidence="1">Heterokaryon incompatibility domain-containing protein</fullName>
    </recommendedName>
</protein>
<dbReference type="AlphaFoldDB" id="A0A0C3GRG2"/>
<keyword evidence="3" id="KW-1185">Reference proteome</keyword>
<dbReference type="PANTHER" id="PTHR24148:SF73">
    <property type="entry name" value="HET DOMAIN PROTEIN (AFU_ORTHOLOGUE AFUA_8G01020)"/>
    <property type="match status" value="1"/>
</dbReference>
<reference evidence="2 3" key="1">
    <citation type="submission" date="2014-04" db="EMBL/GenBank/DDBJ databases">
        <authorList>
            <consortium name="DOE Joint Genome Institute"/>
            <person name="Kuo A."/>
            <person name="Martino E."/>
            <person name="Perotto S."/>
            <person name="Kohler A."/>
            <person name="Nagy L.G."/>
            <person name="Floudas D."/>
            <person name="Copeland A."/>
            <person name="Barry K.W."/>
            <person name="Cichocki N."/>
            <person name="Veneault-Fourrey C."/>
            <person name="LaButti K."/>
            <person name="Lindquist E.A."/>
            <person name="Lipzen A."/>
            <person name="Lundell T."/>
            <person name="Morin E."/>
            <person name="Murat C."/>
            <person name="Sun H."/>
            <person name="Tunlid A."/>
            <person name="Henrissat B."/>
            <person name="Grigoriev I.V."/>
            <person name="Hibbett D.S."/>
            <person name="Martin F."/>
            <person name="Nordberg H.P."/>
            <person name="Cantor M.N."/>
            <person name="Hua S.X."/>
        </authorList>
    </citation>
    <scope>NUCLEOTIDE SEQUENCE [LARGE SCALE GENOMIC DNA]</scope>
    <source>
        <strain evidence="2 3">Zn</strain>
    </source>
</reference>
<dbReference type="InterPro" id="IPR052895">
    <property type="entry name" value="HetReg/Transcr_Mod"/>
</dbReference>
<proteinExistence type="predicted"/>
<evidence type="ECO:0000259" key="1">
    <source>
        <dbReference type="Pfam" id="PF06985"/>
    </source>
</evidence>
<evidence type="ECO:0000313" key="2">
    <source>
        <dbReference type="EMBL" id="KIM93944.1"/>
    </source>
</evidence>
<dbReference type="InParanoid" id="A0A0C3GRG2"/>
<dbReference type="STRING" id="913774.A0A0C3GRG2"/>
<dbReference type="PANTHER" id="PTHR24148">
    <property type="entry name" value="ANKYRIN REPEAT DOMAIN-CONTAINING PROTEIN 39 HOMOLOG-RELATED"/>
    <property type="match status" value="1"/>
</dbReference>
<accession>A0A0C3GRG2</accession>
<dbReference type="EMBL" id="KN832892">
    <property type="protein sequence ID" value="KIM93944.1"/>
    <property type="molecule type" value="Genomic_DNA"/>
</dbReference>
<evidence type="ECO:0000313" key="3">
    <source>
        <dbReference type="Proteomes" id="UP000054321"/>
    </source>
</evidence>
<reference evidence="3" key="2">
    <citation type="submission" date="2015-01" db="EMBL/GenBank/DDBJ databases">
        <title>Evolutionary Origins and Diversification of the Mycorrhizal Mutualists.</title>
        <authorList>
            <consortium name="DOE Joint Genome Institute"/>
            <consortium name="Mycorrhizal Genomics Consortium"/>
            <person name="Kohler A."/>
            <person name="Kuo A."/>
            <person name="Nagy L.G."/>
            <person name="Floudas D."/>
            <person name="Copeland A."/>
            <person name="Barry K.W."/>
            <person name="Cichocki N."/>
            <person name="Veneault-Fourrey C."/>
            <person name="LaButti K."/>
            <person name="Lindquist E.A."/>
            <person name="Lipzen A."/>
            <person name="Lundell T."/>
            <person name="Morin E."/>
            <person name="Murat C."/>
            <person name="Riley R."/>
            <person name="Ohm R."/>
            <person name="Sun H."/>
            <person name="Tunlid A."/>
            <person name="Henrissat B."/>
            <person name="Grigoriev I.V."/>
            <person name="Hibbett D.S."/>
            <person name="Martin F."/>
        </authorList>
    </citation>
    <scope>NUCLEOTIDE SEQUENCE [LARGE SCALE GENOMIC DNA]</scope>
    <source>
        <strain evidence="3">Zn</strain>
    </source>
</reference>
<organism evidence="2 3">
    <name type="scientific">Oidiodendron maius (strain Zn)</name>
    <dbReference type="NCBI Taxonomy" id="913774"/>
    <lineage>
        <taxon>Eukaryota</taxon>
        <taxon>Fungi</taxon>
        <taxon>Dikarya</taxon>
        <taxon>Ascomycota</taxon>
        <taxon>Pezizomycotina</taxon>
        <taxon>Leotiomycetes</taxon>
        <taxon>Leotiomycetes incertae sedis</taxon>
        <taxon>Myxotrichaceae</taxon>
        <taxon>Oidiodendron</taxon>
    </lineage>
</organism>
<dbReference type="HOGENOM" id="CLU_004184_6_2_1"/>
<dbReference type="Pfam" id="PF06985">
    <property type="entry name" value="HET"/>
    <property type="match status" value="1"/>
</dbReference>
<gene>
    <name evidence="2" type="ORF">OIDMADRAFT_136971</name>
</gene>
<dbReference type="OrthoDB" id="3600004at2759"/>
<dbReference type="Proteomes" id="UP000054321">
    <property type="component" value="Unassembled WGS sequence"/>
</dbReference>
<name>A0A0C3GRG2_OIDMZ</name>
<feature type="non-terminal residue" evidence="2">
    <location>
        <position position="150"/>
    </location>
</feature>
<dbReference type="InterPro" id="IPR010730">
    <property type="entry name" value="HET"/>
</dbReference>
<feature type="domain" description="Heterokaryon incompatibility" evidence="1">
    <location>
        <begin position="54"/>
        <end position="139"/>
    </location>
</feature>